<dbReference type="SUPFAM" id="SSF55729">
    <property type="entry name" value="Acyl-CoA N-acyltransferases (Nat)"/>
    <property type="match status" value="1"/>
</dbReference>
<dbReference type="Proteomes" id="UP000198922">
    <property type="component" value="Unassembled WGS sequence"/>
</dbReference>
<dbReference type="Gene3D" id="3.40.630.30">
    <property type="match status" value="1"/>
</dbReference>
<keyword evidence="2" id="KW-0012">Acyltransferase</keyword>
<accession>A0A1G7JZL7</accession>
<protein>
    <submittedName>
        <fullName evidence="4">Acetyltransferase (GNAT) family protein</fullName>
    </submittedName>
</protein>
<keyword evidence="1 4" id="KW-0808">Transferase</keyword>
<dbReference type="InterPro" id="IPR000182">
    <property type="entry name" value="GNAT_dom"/>
</dbReference>
<dbReference type="PROSITE" id="PS51186">
    <property type="entry name" value="GNAT"/>
    <property type="match status" value="1"/>
</dbReference>
<dbReference type="OrthoDB" id="273614at2"/>
<organism evidence="4 5">
    <name type="scientific">Limimaricola pyoseonensis</name>
    <dbReference type="NCBI Taxonomy" id="521013"/>
    <lineage>
        <taxon>Bacteria</taxon>
        <taxon>Pseudomonadati</taxon>
        <taxon>Pseudomonadota</taxon>
        <taxon>Alphaproteobacteria</taxon>
        <taxon>Rhodobacterales</taxon>
        <taxon>Paracoccaceae</taxon>
        <taxon>Limimaricola</taxon>
    </lineage>
</organism>
<dbReference type="AlphaFoldDB" id="A0A1G7JZL7"/>
<proteinExistence type="predicted"/>
<reference evidence="5" key="1">
    <citation type="submission" date="2016-10" db="EMBL/GenBank/DDBJ databases">
        <authorList>
            <person name="Varghese N."/>
            <person name="Submissions S."/>
        </authorList>
    </citation>
    <scope>NUCLEOTIDE SEQUENCE [LARGE SCALE GENOMIC DNA]</scope>
    <source>
        <strain evidence="5">DSM 21424</strain>
    </source>
</reference>
<gene>
    <name evidence="4" type="ORF">SAMN04488567_0064</name>
</gene>
<evidence type="ECO:0000256" key="1">
    <source>
        <dbReference type="ARBA" id="ARBA00022679"/>
    </source>
</evidence>
<evidence type="ECO:0000313" key="4">
    <source>
        <dbReference type="EMBL" id="SDF30330.1"/>
    </source>
</evidence>
<dbReference type="InterPro" id="IPR050832">
    <property type="entry name" value="Bact_Acetyltransf"/>
</dbReference>
<keyword evidence="5" id="KW-1185">Reference proteome</keyword>
<dbReference type="InterPro" id="IPR016181">
    <property type="entry name" value="Acyl_CoA_acyltransferase"/>
</dbReference>
<sequence length="193" mass="21275">MKIEHGFGDAERAEVAEMYWEAFGPKLGRVLGPRRRALAFLRDALDPRHALCARAADGRLLGVAGFKTRQGALVGGDLAAMSRSYGPVGALWRVALLALLERDVDNERFLMDGLFVHAAARGCGVGSRLLEAIAQEARARGYREVRLDVIDENPRARALYERRGFRAVARQRSGPLRAVFGFRAATTMVRRIG</sequence>
<evidence type="ECO:0000256" key="2">
    <source>
        <dbReference type="ARBA" id="ARBA00023315"/>
    </source>
</evidence>
<evidence type="ECO:0000313" key="5">
    <source>
        <dbReference type="Proteomes" id="UP000198922"/>
    </source>
</evidence>
<feature type="domain" description="N-acetyltransferase" evidence="3">
    <location>
        <begin position="1"/>
        <end position="193"/>
    </location>
</feature>
<dbReference type="PANTHER" id="PTHR43877">
    <property type="entry name" value="AMINOALKYLPHOSPHONATE N-ACETYLTRANSFERASE-RELATED-RELATED"/>
    <property type="match status" value="1"/>
</dbReference>
<evidence type="ECO:0000259" key="3">
    <source>
        <dbReference type="PROSITE" id="PS51186"/>
    </source>
</evidence>
<dbReference type="CDD" id="cd04301">
    <property type="entry name" value="NAT_SF"/>
    <property type="match status" value="1"/>
</dbReference>
<dbReference type="Pfam" id="PF00583">
    <property type="entry name" value="Acetyltransf_1"/>
    <property type="match status" value="1"/>
</dbReference>
<dbReference type="STRING" id="521013.SAMN04488567_0064"/>
<dbReference type="EMBL" id="FNAT01000010">
    <property type="protein sequence ID" value="SDF30330.1"/>
    <property type="molecule type" value="Genomic_DNA"/>
</dbReference>
<dbReference type="GO" id="GO:0016747">
    <property type="term" value="F:acyltransferase activity, transferring groups other than amino-acyl groups"/>
    <property type="evidence" value="ECO:0007669"/>
    <property type="project" value="InterPro"/>
</dbReference>
<dbReference type="RefSeq" id="WP_090114720.1">
    <property type="nucleotide sequence ID" value="NZ_FNAT01000010.1"/>
</dbReference>
<name>A0A1G7JZL7_9RHOB</name>